<dbReference type="CDD" id="cd02947">
    <property type="entry name" value="TRX_family"/>
    <property type="match status" value="1"/>
</dbReference>
<sequence length="143" mass="15410">MKFNKVVVGLIVFVVAIAGYLTFFSKSSYQAAIGNFKTITVAQIEEKNKAQEKFLVYVGRESCPHCANFAPLMAQAVKEKGVEIYYLNSEGSGSNPVLGNYITSTGISGVPALVMYSNGVYSVTGGTQTVEQARAILDNFFGQ</sequence>
<reference evidence="2" key="3">
    <citation type="journal article" date="2023" name="Microbiol. Resour. Announc.">
        <title>Draft Genome Sequence of Granulicatella sp. Strain S8, Isolated from a Marine Fish, Seriola quinqueradiata.</title>
        <authorList>
            <person name="Lee M."/>
            <person name="Farooq A."/>
            <person name="Jeong J.B."/>
            <person name="Jung M.Y."/>
        </authorList>
    </citation>
    <scope>NUCLEOTIDE SEQUENCE</scope>
    <source>
        <strain evidence="2">S8</strain>
    </source>
</reference>
<dbReference type="InterPro" id="IPR036249">
    <property type="entry name" value="Thioredoxin-like_sf"/>
</dbReference>
<dbReference type="RefSeq" id="WP_256944586.1">
    <property type="nucleotide sequence ID" value="NZ_JANHNZ010000002.1"/>
</dbReference>
<reference evidence="2" key="1">
    <citation type="submission" date="2022-07" db="EMBL/GenBank/DDBJ databases">
        <authorList>
            <person name="Jung M.-Y."/>
            <person name="Lee M."/>
        </authorList>
    </citation>
    <scope>NUCLEOTIDE SEQUENCE</scope>
    <source>
        <strain evidence="2">S8</strain>
    </source>
</reference>
<proteinExistence type="predicted"/>
<dbReference type="SUPFAM" id="SSF52833">
    <property type="entry name" value="Thioredoxin-like"/>
    <property type="match status" value="1"/>
</dbReference>
<comment type="caution">
    <text evidence="2">The sequence shown here is derived from an EMBL/GenBank/DDBJ whole genome shotgun (WGS) entry which is preliminary data.</text>
</comment>
<evidence type="ECO:0000313" key="2">
    <source>
        <dbReference type="EMBL" id="MCQ9209471.1"/>
    </source>
</evidence>
<dbReference type="Pfam" id="PF20207">
    <property type="entry name" value="DUF6568"/>
    <property type="match status" value="1"/>
</dbReference>
<organism evidence="2 3">
    <name type="scientific">Granulicatella seriolae</name>
    <dbReference type="NCBI Taxonomy" id="2967226"/>
    <lineage>
        <taxon>Bacteria</taxon>
        <taxon>Bacillati</taxon>
        <taxon>Bacillota</taxon>
        <taxon>Bacilli</taxon>
        <taxon>Lactobacillales</taxon>
        <taxon>Carnobacteriaceae</taxon>
        <taxon>Granulicatella</taxon>
    </lineage>
</organism>
<keyword evidence="1" id="KW-1133">Transmembrane helix</keyword>
<dbReference type="InterPro" id="IPR046698">
    <property type="entry name" value="PedC-like"/>
</dbReference>
<evidence type="ECO:0000313" key="3">
    <source>
        <dbReference type="Proteomes" id="UP001059480"/>
    </source>
</evidence>
<accession>A0ABT1WLR4</accession>
<name>A0ABT1WLR4_9LACT</name>
<reference evidence="2" key="2">
    <citation type="journal article" date="2023" name="Curr. Microbiol.">
        <title>Granulicatella seriolae sp. nov., a Novel Facultative Anaerobe Isolated from Yellowtail Marine Fish.</title>
        <authorList>
            <person name="Lee M."/>
            <person name="Choi Y.J."/>
            <person name="Farooq A."/>
            <person name="Jeong J.B."/>
            <person name="Jung M.Y."/>
        </authorList>
    </citation>
    <scope>NUCLEOTIDE SEQUENCE</scope>
    <source>
        <strain evidence="2">S8</strain>
    </source>
</reference>
<keyword evidence="1" id="KW-0812">Transmembrane</keyword>
<evidence type="ECO:0000256" key="1">
    <source>
        <dbReference type="SAM" id="Phobius"/>
    </source>
</evidence>
<keyword evidence="3" id="KW-1185">Reference proteome</keyword>
<gene>
    <name evidence="2" type="ORF">NPA36_02805</name>
</gene>
<keyword evidence="1" id="KW-0472">Membrane</keyword>
<feature type="transmembrane region" description="Helical" evidence="1">
    <location>
        <begin position="6"/>
        <end position="24"/>
    </location>
</feature>
<evidence type="ECO:0008006" key="4">
    <source>
        <dbReference type="Google" id="ProtNLM"/>
    </source>
</evidence>
<protein>
    <recommendedName>
        <fullName evidence="4">Thioredoxin</fullName>
    </recommendedName>
</protein>
<dbReference type="Gene3D" id="3.40.30.10">
    <property type="entry name" value="Glutaredoxin"/>
    <property type="match status" value="1"/>
</dbReference>
<dbReference type="EMBL" id="JANHNZ010000002">
    <property type="protein sequence ID" value="MCQ9209471.1"/>
    <property type="molecule type" value="Genomic_DNA"/>
</dbReference>
<dbReference type="Proteomes" id="UP001059480">
    <property type="component" value="Unassembled WGS sequence"/>
</dbReference>